<dbReference type="PROSITE" id="PS50935">
    <property type="entry name" value="SSB"/>
    <property type="match status" value="1"/>
</dbReference>
<dbReference type="CDD" id="cd04496">
    <property type="entry name" value="SSB_OBF"/>
    <property type="match status" value="1"/>
</dbReference>
<comment type="caution">
    <text evidence="2">Lacks conserved residue(s) required for the propagation of feature annotation.</text>
</comment>
<evidence type="ECO:0000313" key="5">
    <source>
        <dbReference type="EMBL" id="WND24173.1"/>
    </source>
</evidence>
<proteinExistence type="inferred from homology"/>
<evidence type="ECO:0000256" key="2">
    <source>
        <dbReference type="HAMAP-Rule" id="MF_00984"/>
    </source>
</evidence>
<feature type="region of interest" description="Disordered" evidence="4">
    <location>
        <begin position="119"/>
        <end position="175"/>
    </location>
</feature>
<dbReference type="NCBIfam" id="TIGR00621">
    <property type="entry name" value="ssb"/>
    <property type="match status" value="1"/>
</dbReference>
<dbReference type="InterPro" id="IPR011344">
    <property type="entry name" value="ssDNA-bd"/>
</dbReference>
<feature type="compositionally biased region" description="Low complexity" evidence="4">
    <location>
        <begin position="145"/>
        <end position="159"/>
    </location>
</feature>
<feature type="compositionally biased region" description="Low complexity" evidence="4">
    <location>
        <begin position="129"/>
        <end position="138"/>
    </location>
</feature>
<feature type="compositionally biased region" description="Gly residues" evidence="4">
    <location>
        <begin position="160"/>
        <end position="169"/>
    </location>
</feature>
<evidence type="ECO:0000313" key="6">
    <source>
        <dbReference type="Proteomes" id="UP001249394"/>
    </source>
</evidence>
<evidence type="ECO:0000256" key="4">
    <source>
        <dbReference type="SAM" id="MobiDB-lite"/>
    </source>
</evidence>
<keyword evidence="5" id="KW-0614">Plasmid</keyword>
<evidence type="ECO:0000256" key="3">
    <source>
        <dbReference type="RuleBase" id="RU000524"/>
    </source>
</evidence>
<dbReference type="PANTHER" id="PTHR10302:SF27">
    <property type="entry name" value="SINGLE-STRANDED DNA-BINDING PROTEIN"/>
    <property type="match status" value="1"/>
</dbReference>
<dbReference type="InterPro" id="IPR012340">
    <property type="entry name" value="NA-bd_OB-fold"/>
</dbReference>
<dbReference type="EMBL" id="CP134214">
    <property type="protein sequence ID" value="WND24173.1"/>
    <property type="molecule type" value="Genomic_DNA"/>
</dbReference>
<dbReference type="GO" id="GO:0003677">
    <property type="term" value="F:DNA binding"/>
    <property type="evidence" value="ECO:0007669"/>
    <property type="project" value="UniProtKB-KW"/>
</dbReference>
<dbReference type="Proteomes" id="UP001249394">
    <property type="component" value="Plasmid punmamed1"/>
</dbReference>
<gene>
    <name evidence="5" type="primary">ssb</name>
    <name evidence="5" type="ORF">RI060_43415</name>
</gene>
<dbReference type="NCBIfam" id="NF005851">
    <property type="entry name" value="PRK07772.1"/>
    <property type="match status" value="1"/>
</dbReference>
<accession>A0ABY9UNL5</accession>
<geneLocation type="plasmid" evidence="5 6">
    <name>punmamed1</name>
</geneLocation>
<name>A0ABY9UNL5_STRVL</name>
<reference evidence="5 6" key="1">
    <citation type="submission" date="2023-09" db="EMBL/GenBank/DDBJ databases">
        <title>The genome sequence of Streptomyces anthocyanicus.</title>
        <authorList>
            <person name="Mo P."/>
        </authorList>
    </citation>
    <scope>NUCLEOTIDE SEQUENCE [LARGE SCALE GENOMIC DNA]</scope>
    <source>
        <strain evidence="5 6">JCM 4387</strain>
        <plasmid evidence="5 6">punmamed1</plasmid>
    </source>
</reference>
<evidence type="ECO:0000256" key="1">
    <source>
        <dbReference type="ARBA" id="ARBA00023125"/>
    </source>
</evidence>
<dbReference type="HAMAP" id="MF_00984">
    <property type="entry name" value="SSB"/>
    <property type="match status" value="1"/>
</dbReference>
<keyword evidence="6" id="KW-1185">Reference proteome</keyword>
<dbReference type="Pfam" id="PF00436">
    <property type="entry name" value="SSB"/>
    <property type="match status" value="1"/>
</dbReference>
<dbReference type="InterPro" id="IPR000424">
    <property type="entry name" value="Primosome_PriB/ssb"/>
</dbReference>
<comment type="subunit">
    <text evidence="2">Homotetramer.</text>
</comment>
<sequence length="175" mass="18209">MAGETVVTVIGNVVEDQVDLRFTPSGAAVAKFTVASTPRTYDKQAGAWKDGETLYLKVSVWRQQAEHCGETLARGMRVVVQGRLSQRSYEDKQQVKRTVYELEADEVAVSLRSATAKVQKAGGKGGGQQQARQGASQGAGSGDPWASAAGSAQAAQAGSWGSGGGGGGYSDEPPF</sequence>
<dbReference type="SUPFAM" id="SSF50249">
    <property type="entry name" value="Nucleic acid-binding proteins"/>
    <property type="match status" value="1"/>
</dbReference>
<dbReference type="PANTHER" id="PTHR10302">
    <property type="entry name" value="SINGLE-STRANDED DNA-BINDING PROTEIN"/>
    <property type="match status" value="1"/>
</dbReference>
<keyword evidence="1 2" id="KW-0238">DNA-binding</keyword>
<protein>
    <recommendedName>
        <fullName evidence="2 3">Single-stranded DNA-binding protein</fullName>
        <shortName evidence="2">SSB</shortName>
    </recommendedName>
</protein>
<dbReference type="Gene3D" id="2.40.50.140">
    <property type="entry name" value="Nucleic acid-binding proteins"/>
    <property type="match status" value="1"/>
</dbReference>
<organism evidence="5 6">
    <name type="scientific">Streptomyces violaceus</name>
    <name type="common">Streptomyces venezuelae</name>
    <dbReference type="NCBI Taxonomy" id="1936"/>
    <lineage>
        <taxon>Bacteria</taxon>
        <taxon>Bacillati</taxon>
        <taxon>Actinomycetota</taxon>
        <taxon>Actinomycetes</taxon>
        <taxon>Kitasatosporales</taxon>
        <taxon>Streptomycetaceae</taxon>
        <taxon>Streptomyces</taxon>
    </lineage>
</organism>